<proteinExistence type="predicted"/>
<dbReference type="EMBL" id="UINC01124140">
    <property type="protein sequence ID" value="SVD01084.1"/>
    <property type="molecule type" value="Genomic_DNA"/>
</dbReference>
<organism evidence="1">
    <name type="scientific">marine metagenome</name>
    <dbReference type="NCBI Taxonomy" id="408172"/>
    <lineage>
        <taxon>unclassified sequences</taxon>
        <taxon>metagenomes</taxon>
        <taxon>ecological metagenomes</taxon>
    </lineage>
</organism>
<sequence length="318" mass="34946">AGNVAPDAQINNIIFDNEIPKLNITSPGSNSFINNRSISFSISEDLANAKIILEQISGNSDPKSPHQITLDEDTRKIGTYENITNPGLEWVDGAIYNLSIDGEDFAGNVAKTVKISNINFDITPPVLSIDNFNNNSYINVNKLSYTLSENLANATMEFIQIDGQVDSNSPQTIELKSDELYSGKHENTSLRNGPKLFNGSIYRVEFSGYDFANNQGKSVIIENLHYDDEVPEISISRPINSEQIKSTVITYLTSENLASANVIFKQTSGTIDVNSPHKVKLTGEELTKGVHTDFDLNITSELADGGRYTVLIEAFDKA</sequence>
<reference evidence="1" key="1">
    <citation type="submission" date="2018-05" db="EMBL/GenBank/DDBJ databases">
        <authorList>
            <person name="Lanie J.A."/>
            <person name="Ng W.-L."/>
            <person name="Kazmierczak K.M."/>
            <person name="Andrzejewski T.M."/>
            <person name="Davidsen T.M."/>
            <person name="Wayne K.J."/>
            <person name="Tettelin H."/>
            <person name="Glass J.I."/>
            <person name="Rusch D."/>
            <person name="Podicherti R."/>
            <person name="Tsui H.-C.T."/>
            <person name="Winkler M.E."/>
        </authorList>
    </citation>
    <scope>NUCLEOTIDE SEQUENCE</scope>
</reference>
<evidence type="ECO:0000313" key="1">
    <source>
        <dbReference type="EMBL" id="SVD01084.1"/>
    </source>
</evidence>
<feature type="non-terminal residue" evidence="1">
    <location>
        <position position="318"/>
    </location>
</feature>
<feature type="non-terminal residue" evidence="1">
    <location>
        <position position="1"/>
    </location>
</feature>
<name>A0A382RTS6_9ZZZZ</name>
<dbReference type="AlphaFoldDB" id="A0A382RTS6"/>
<accession>A0A382RTS6</accession>
<protein>
    <submittedName>
        <fullName evidence="1">Uncharacterized protein</fullName>
    </submittedName>
</protein>
<gene>
    <name evidence="1" type="ORF">METZ01_LOCUS353938</name>
</gene>